<sequence length="292" mass="34776">MSQLMIQTSQGDYFDNKKWRETLDDFCQIINKKYNKKFEAICPWGFEVYEDIGFLTKNIRRYFCYFGVDDQSLTDEEVNYLSTKVNFDLYEHIKLKHPLWFESIVCLLSNEKVHKLREDDYICFENEKLLSVTLKKTNNILDSYAKYLVCSLSSLLNTIGESRTYKESMVFRWRTYQLYLILEQIFSKYTPELTHFEKRLIKVATIFQDNAIQPFYNFDESENIIEDVENTLFDSFILKRAKVIHDSIISKEGNIIYSPCFHTNDSLSLDIEPQVYTDVMCLIKKSYNGFFI</sequence>
<dbReference type="AlphaFoldDB" id="U3AW07"/>
<dbReference type="RefSeq" id="WP_021711680.1">
    <property type="nucleotide sequence ID" value="NZ_BATL01000101.1"/>
</dbReference>
<organism evidence="1 2">
    <name type="scientific">Vibrio azureus NBRC 104587</name>
    <dbReference type="NCBI Taxonomy" id="1219077"/>
    <lineage>
        <taxon>Bacteria</taxon>
        <taxon>Pseudomonadati</taxon>
        <taxon>Pseudomonadota</taxon>
        <taxon>Gammaproteobacteria</taxon>
        <taxon>Vibrionales</taxon>
        <taxon>Vibrionaceae</taxon>
        <taxon>Vibrio</taxon>
    </lineage>
</organism>
<reference evidence="1 2" key="1">
    <citation type="submission" date="2013-09" db="EMBL/GenBank/DDBJ databases">
        <title>Whole genome shotgun sequence of Vibrio azureus NBRC 104587.</title>
        <authorList>
            <person name="Isaki S."/>
            <person name="Hosoyama A."/>
            <person name="Numata M."/>
            <person name="Hashimoto M."/>
            <person name="Hosoyama Y."/>
            <person name="Tsuchikane K."/>
            <person name="Noguchi M."/>
            <person name="Hirakata S."/>
            <person name="Ichikawa N."/>
            <person name="Ohji S."/>
            <person name="Yamazoe A."/>
            <person name="Fujita N."/>
        </authorList>
    </citation>
    <scope>NUCLEOTIDE SEQUENCE [LARGE SCALE GENOMIC DNA]</scope>
    <source>
        <strain evidence="1 2">NBRC 104587</strain>
    </source>
</reference>
<dbReference type="STRING" id="1219077.VAZ01S_101_00110"/>
<accession>U3AW07</accession>
<comment type="caution">
    <text evidence="1">The sequence shown here is derived from an EMBL/GenBank/DDBJ whole genome shotgun (WGS) entry which is preliminary data.</text>
</comment>
<keyword evidence="2" id="KW-1185">Reference proteome</keyword>
<dbReference type="Proteomes" id="UP000016567">
    <property type="component" value="Unassembled WGS sequence"/>
</dbReference>
<evidence type="ECO:0000313" key="2">
    <source>
        <dbReference type="Proteomes" id="UP000016567"/>
    </source>
</evidence>
<evidence type="ECO:0000313" key="1">
    <source>
        <dbReference type="EMBL" id="GAD77945.1"/>
    </source>
</evidence>
<proteinExistence type="predicted"/>
<gene>
    <name evidence="1" type="ORF">VAZ01S_101_00110</name>
</gene>
<protein>
    <submittedName>
        <fullName evidence="1">Uncharacterized protein</fullName>
    </submittedName>
</protein>
<dbReference type="EMBL" id="BATL01000101">
    <property type="protein sequence ID" value="GAD77945.1"/>
    <property type="molecule type" value="Genomic_DNA"/>
</dbReference>
<name>U3AW07_9VIBR</name>